<proteinExistence type="inferred from homology"/>
<evidence type="ECO:0000313" key="8">
    <source>
        <dbReference type="Proteomes" id="UP000183263"/>
    </source>
</evidence>
<dbReference type="PROSITE" id="PS00211">
    <property type="entry name" value="ABC_TRANSPORTER_1"/>
    <property type="match status" value="1"/>
</dbReference>
<keyword evidence="3" id="KW-0547">Nucleotide-binding</keyword>
<dbReference type="PANTHER" id="PTHR43335:SF4">
    <property type="entry name" value="ABC TRANSPORTER, ATP-BINDING PROTEIN"/>
    <property type="match status" value="1"/>
</dbReference>
<dbReference type="InterPro" id="IPR027417">
    <property type="entry name" value="P-loop_NTPase"/>
</dbReference>
<dbReference type="Proteomes" id="UP000183263">
    <property type="component" value="Unassembled WGS sequence"/>
</dbReference>
<feature type="compositionally biased region" description="Pro residues" evidence="5">
    <location>
        <begin position="334"/>
        <end position="367"/>
    </location>
</feature>
<dbReference type="RefSeq" id="WP_371842140.1">
    <property type="nucleotide sequence ID" value="NZ_CP048813.1"/>
</dbReference>
<name>A0A1G7Z7G9_9NOCA</name>
<dbReference type="GO" id="GO:0005524">
    <property type="term" value="F:ATP binding"/>
    <property type="evidence" value="ECO:0007669"/>
    <property type="project" value="UniProtKB-KW"/>
</dbReference>
<evidence type="ECO:0000256" key="4">
    <source>
        <dbReference type="ARBA" id="ARBA00022840"/>
    </source>
</evidence>
<evidence type="ECO:0000313" key="7">
    <source>
        <dbReference type="EMBL" id="SDH04702.1"/>
    </source>
</evidence>
<accession>A0A1G7Z7G9</accession>
<feature type="compositionally biased region" description="Pro residues" evidence="5">
    <location>
        <begin position="378"/>
        <end position="397"/>
    </location>
</feature>
<dbReference type="InterPro" id="IPR003439">
    <property type="entry name" value="ABC_transporter-like_ATP-bd"/>
</dbReference>
<evidence type="ECO:0000256" key="1">
    <source>
        <dbReference type="ARBA" id="ARBA00005417"/>
    </source>
</evidence>
<dbReference type="GO" id="GO:0016887">
    <property type="term" value="F:ATP hydrolysis activity"/>
    <property type="evidence" value="ECO:0007669"/>
    <property type="project" value="InterPro"/>
</dbReference>
<feature type="compositionally biased region" description="Low complexity" evidence="5">
    <location>
        <begin position="368"/>
        <end position="377"/>
    </location>
</feature>
<dbReference type="EMBL" id="FNDN01000001">
    <property type="protein sequence ID" value="SDH04702.1"/>
    <property type="molecule type" value="Genomic_DNA"/>
</dbReference>
<evidence type="ECO:0000256" key="5">
    <source>
        <dbReference type="SAM" id="MobiDB-lite"/>
    </source>
</evidence>
<dbReference type="InterPro" id="IPR017871">
    <property type="entry name" value="ABC_transporter-like_CS"/>
</dbReference>
<organism evidence="7 8">
    <name type="scientific">Rhodococcus triatomae</name>
    <dbReference type="NCBI Taxonomy" id="300028"/>
    <lineage>
        <taxon>Bacteria</taxon>
        <taxon>Bacillati</taxon>
        <taxon>Actinomycetota</taxon>
        <taxon>Actinomycetes</taxon>
        <taxon>Mycobacteriales</taxon>
        <taxon>Nocardiaceae</taxon>
        <taxon>Rhodococcus</taxon>
    </lineage>
</organism>
<keyword evidence="8" id="KW-1185">Reference proteome</keyword>
<dbReference type="PROSITE" id="PS50893">
    <property type="entry name" value="ABC_TRANSPORTER_2"/>
    <property type="match status" value="1"/>
</dbReference>
<dbReference type="Pfam" id="PF00005">
    <property type="entry name" value="ABC_tran"/>
    <property type="match status" value="1"/>
</dbReference>
<gene>
    <name evidence="7" type="ORF">SAMN05444695_10128</name>
</gene>
<dbReference type="InterPro" id="IPR003593">
    <property type="entry name" value="AAA+_ATPase"/>
</dbReference>
<dbReference type="SMART" id="SM00382">
    <property type="entry name" value="AAA"/>
    <property type="match status" value="1"/>
</dbReference>
<feature type="region of interest" description="Disordered" evidence="5">
    <location>
        <begin position="334"/>
        <end position="397"/>
    </location>
</feature>
<comment type="similarity">
    <text evidence="1">Belongs to the ABC transporter superfamily.</text>
</comment>
<dbReference type="Gene3D" id="3.40.50.300">
    <property type="entry name" value="P-loop containing nucleotide triphosphate hydrolases"/>
    <property type="match status" value="1"/>
</dbReference>
<evidence type="ECO:0000256" key="3">
    <source>
        <dbReference type="ARBA" id="ARBA00022741"/>
    </source>
</evidence>
<dbReference type="AlphaFoldDB" id="A0A1G7Z7G9"/>
<dbReference type="SUPFAM" id="SSF52540">
    <property type="entry name" value="P-loop containing nucleoside triphosphate hydrolases"/>
    <property type="match status" value="1"/>
</dbReference>
<protein>
    <submittedName>
        <fullName evidence="7">ABC-2 type transport system ATP-binding protein</fullName>
    </submittedName>
</protein>
<sequence length="397" mass="41372">MSITVPAGNSAPGAAAPIEVRELTKVYKTVPAVTDVSFTVPRGSVTGFLGPNGSGKTTTLRMILGLAAPTSGVATIEGVPFASLPHPGRTVGAVLDAGTLHPKRTAIDHLRVYAPAVGVPDHRAEEVLELVGLGAARRRRVGEFSLGMRQRLALATALLGDPHILVLDEPANGLDPEGIAWLRHFLEGFAASGRTVLVSSHILREVEQMVDHLLILSRGSLVYQGRIDDLRRSQHSRLLVASSSPPDLATALAAHGVVDSRSLTDGRLAVVGADATIVEQVAAEAGVTVFGIAVEQIDLEQLFLSMTAAQYVAGATPGAPGGYGPPVPPPYPPGYPGTPGYPPPGYPPPGYPPQHGYPPPGYPPQQGYPPRQGFPPHQGYPPPGYPQQPPTGPGGPR</sequence>
<evidence type="ECO:0000256" key="2">
    <source>
        <dbReference type="ARBA" id="ARBA00022448"/>
    </source>
</evidence>
<feature type="domain" description="ABC transporter" evidence="6">
    <location>
        <begin position="18"/>
        <end position="243"/>
    </location>
</feature>
<keyword evidence="4 7" id="KW-0067">ATP-binding</keyword>
<keyword evidence="2" id="KW-0813">Transport</keyword>
<dbReference type="PANTHER" id="PTHR43335">
    <property type="entry name" value="ABC TRANSPORTER, ATP-BINDING PROTEIN"/>
    <property type="match status" value="1"/>
</dbReference>
<evidence type="ECO:0000259" key="6">
    <source>
        <dbReference type="PROSITE" id="PS50893"/>
    </source>
</evidence>
<reference evidence="7 8" key="1">
    <citation type="submission" date="2016-10" db="EMBL/GenBank/DDBJ databases">
        <authorList>
            <person name="de Groot N.N."/>
        </authorList>
    </citation>
    <scope>NUCLEOTIDE SEQUENCE [LARGE SCALE GENOMIC DNA]</scope>
    <source>
        <strain evidence="7 8">DSM 44892</strain>
    </source>
</reference>